<dbReference type="AlphaFoldDB" id="A0A9Q0HD33"/>
<reference evidence="1" key="1">
    <citation type="journal article" date="2023" name="Plant J.">
        <title>The genome of the king protea, Protea cynaroides.</title>
        <authorList>
            <person name="Chang J."/>
            <person name="Duong T.A."/>
            <person name="Schoeman C."/>
            <person name="Ma X."/>
            <person name="Roodt D."/>
            <person name="Barker N."/>
            <person name="Li Z."/>
            <person name="Van de Peer Y."/>
            <person name="Mizrachi E."/>
        </authorList>
    </citation>
    <scope>NUCLEOTIDE SEQUENCE</scope>
    <source>
        <tissue evidence="1">Young leaves</tissue>
    </source>
</reference>
<sequence>MIETKKVVQIDESRPKQRTSLISLSQRVRKAEINKLLRFGFENEKKNSWILYDETEAVSYVCPRSVSACRLLHMWAFGVKKMNVNPMKPTGSFALSGRTAEGLKG</sequence>
<protein>
    <submittedName>
        <fullName evidence="1">Uncharacterized protein</fullName>
    </submittedName>
</protein>
<comment type="caution">
    <text evidence="1">The sequence shown here is derived from an EMBL/GenBank/DDBJ whole genome shotgun (WGS) entry which is preliminary data.</text>
</comment>
<organism evidence="1 2">
    <name type="scientific">Protea cynaroides</name>
    <dbReference type="NCBI Taxonomy" id="273540"/>
    <lineage>
        <taxon>Eukaryota</taxon>
        <taxon>Viridiplantae</taxon>
        <taxon>Streptophyta</taxon>
        <taxon>Embryophyta</taxon>
        <taxon>Tracheophyta</taxon>
        <taxon>Spermatophyta</taxon>
        <taxon>Magnoliopsida</taxon>
        <taxon>Proteales</taxon>
        <taxon>Proteaceae</taxon>
        <taxon>Protea</taxon>
    </lineage>
</organism>
<evidence type="ECO:0000313" key="2">
    <source>
        <dbReference type="Proteomes" id="UP001141806"/>
    </source>
</evidence>
<evidence type="ECO:0000313" key="1">
    <source>
        <dbReference type="EMBL" id="KAJ4963086.1"/>
    </source>
</evidence>
<accession>A0A9Q0HD33</accession>
<gene>
    <name evidence="1" type="ORF">NE237_023025</name>
</gene>
<dbReference type="EMBL" id="JAMYWD010000008">
    <property type="protein sequence ID" value="KAJ4963086.1"/>
    <property type="molecule type" value="Genomic_DNA"/>
</dbReference>
<dbReference type="Proteomes" id="UP001141806">
    <property type="component" value="Unassembled WGS sequence"/>
</dbReference>
<keyword evidence="2" id="KW-1185">Reference proteome</keyword>
<proteinExistence type="predicted"/>
<name>A0A9Q0HD33_9MAGN</name>